<feature type="region of interest" description="Disordered" evidence="1">
    <location>
        <begin position="1223"/>
        <end position="1259"/>
    </location>
</feature>
<accession>A0A9Q8SCT8</accession>
<evidence type="ECO:0000313" key="3">
    <source>
        <dbReference type="Proteomes" id="UP000830671"/>
    </source>
</evidence>
<evidence type="ECO:0000313" key="2">
    <source>
        <dbReference type="EMBL" id="UQC74728.1"/>
    </source>
</evidence>
<evidence type="ECO:0000256" key="1">
    <source>
        <dbReference type="SAM" id="MobiDB-lite"/>
    </source>
</evidence>
<dbReference type="Proteomes" id="UP000830671">
    <property type="component" value="Chromosome 1"/>
</dbReference>
<keyword evidence="3" id="KW-1185">Reference proteome</keyword>
<sequence>MYQPPNPWLLSRVWTDLPSRFPPPPFNTQPSTNIANLGPRARIHDRRPSTSPSAPPPVSNSIDRQPFSLRIRVSSNGIVIPHHPTYLLSGLHRVVDDGVGEHLSYPGSARLSSDACYTSPSALHLVAQRTIHTLLKQKPLRLLRYRAVGGTLEAIVEASRRLMAYQKKYFLGRYVCRTTIPCPNCSLGSSKTREPHRERVPAHIKALDNIAWEFSGEIISFFANGLEANGVGSSSTVVGASATISCLRTNIFALLARLRLTCMAISNGPVLAKALSALHQQQLRLRSMGRPASQSPDLLRIEDLTCKELPMGSIGTGALACHQLLSGGQGRDPTASHHPPAAHEHLSVLSKIYYPTYDGKTNRGNDESKPLFAPTYLVGRRMPAISISPDSQGRLCLSKVWFMTDKPPEHSMPKTVAIVPSQLVFETEALGQAIDSPRYGPCNLNAHPATGCGRGDSGASEEALTCDCDSSSLRLSSTQSISSCPGAAYTKSDLSLVAGQDITAFAQSRDLESGGDGTRQAMYGTVRAVSLAFKLTPEKLAFELKTHGLATCEKCISPTFNTRPPLLKYLADYMPHSAYMDPFFPSFGTSREAQATGDSWTDRVKFWIPHGVARCLTKSRHLHYQTLHEASPCMEGSKVMPMYPLHVLEEAWIPLPYLGEEFGAARDGCNRSKLFIPPSTIYPLLSAQLRIDFPIVLGHLRRSRPIKGASSMSAYILDEVRLHGHGNVAQTLLATPLRFCKLATMPCPGETGAIRSDSEVNPTKPVLLLFDSSRGLHGEELQRLRRMSTYRVVTAIDDDKGYCVSNEQGLATRLSPVIRERGTRYQGGQHRSLKWAKKTASATVGLAQAWTVASPFALQWFGRCNSGMQLSLTALVETTRLAEYAATDTRRRSGTYGTDILTTTDGDQEGHMRGLLGQAFSIRAWNVGVQLPGVNNLDACLLEPLSNGLPTRPRGFAELKTGAINHETTQDRRRREVTLLHGEGGSRSNKDKKLSYGLKDEDATQGRSITLHSWSNSKSLRYPPDSQEFCGQSPSNKVWVERRRSIRISESSKAVVQSVKDSIDTLPESTLCDEPGPNLSSAAVTYLIPPHRSLCDHAVQKVAGQNLHTRTASSIRPELQMLTWTVIFRLQSSRDGLITSFTGLTEAHYVSLKAYNMSSIHHPPNEHRKREHQVDTCNMTHHPRSSPHHLRYLSLRLLMPSPFSWTTLPNTLSWAWDGSAALSRQPPRRWSGGCVPQKRPARSQRGDPSDHGPAVGPHPFFLPSGADALPPLPEVWFLAKTFSGDTPLPLPFPLVEPLSPPAEVLLLSEVPALYLQATHTAFAAAVVR</sequence>
<dbReference type="RefSeq" id="XP_049136378.1">
    <property type="nucleotide sequence ID" value="XM_049280421.1"/>
</dbReference>
<name>A0A9Q8SCT8_9PEZI</name>
<protein>
    <submittedName>
        <fullName evidence="2">Uncharacterized protein</fullName>
    </submittedName>
</protein>
<gene>
    <name evidence="2" type="ORF">CLUP02_01380</name>
</gene>
<organism evidence="2 3">
    <name type="scientific">Colletotrichum lupini</name>
    <dbReference type="NCBI Taxonomy" id="145971"/>
    <lineage>
        <taxon>Eukaryota</taxon>
        <taxon>Fungi</taxon>
        <taxon>Dikarya</taxon>
        <taxon>Ascomycota</taxon>
        <taxon>Pezizomycotina</taxon>
        <taxon>Sordariomycetes</taxon>
        <taxon>Hypocreomycetidae</taxon>
        <taxon>Glomerellales</taxon>
        <taxon>Glomerellaceae</taxon>
        <taxon>Colletotrichum</taxon>
        <taxon>Colletotrichum acutatum species complex</taxon>
    </lineage>
</organism>
<dbReference type="GeneID" id="73335431"/>
<dbReference type="KEGG" id="clup:CLUP02_01380"/>
<proteinExistence type="predicted"/>
<feature type="region of interest" description="Disordered" evidence="1">
    <location>
        <begin position="21"/>
        <end position="63"/>
    </location>
</feature>
<reference evidence="2" key="1">
    <citation type="journal article" date="2021" name="Mol. Plant Microbe Interact.">
        <title>Complete Genome Sequence of the Plant-Pathogenic Fungus Colletotrichum lupini.</title>
        <authorList>
            <person name="Baroncelli R."/>
            <person name="Pensec F."/>
            <person name="Da Lio D."/>
            <person name="Boufleur T."/>
            <person name="Vicente I."/>
            <person name="Sarrocco S."/>
            <person name="Picot A."/>
            <person name="Baraldi E."/>
            <person name="Sukno S."/>
            <person name="Thon M."/>
            <person name="Le Floch G."/>
        </authorList>
    </citation>
    <scope>NUCLEOTIDE SEQUENCE</scope>
    <source>
        <strain evidence="2">IMI 504893</strain>
    </source>
</reference>
<dbReference type="EMBL" id="CP019471">
    <property type="protein sequence ID" value="UQC74728.1"/>
    <property type="molecule type" value="Genomic_DNA"/>
</dbReference>